<sequence>MNGYRGKCVSTLWNVTDMWEIDIRSKGCYPYVRDKAEIYGESMFWKRFFHWEKINSIHPGAVHVVATMVLDLPTFDRKSVSECWATISYEIDETQYQIPVPPVSLSIDEVIDSSCMKFLNKNERNAILALKSTSSTEKIVNVRFSKDNQDDEDDSYDSCNTVKKQLFHFLTEKTFVKIYDDVFLVKEHGSLMYCLVELEWLSNVDEVKVRIFARSINQLNIILHFLRAVFPNMTVLEEVDDCYEAAEALIRELEMIRDKKSALQIQEAKVITDLLIP</sequence>
<accession>E2A4N9</accession>
<dbReference type="OMA" id="GESMFWK"/>
<gene>
    <name evidence="1" type="ORF">EAG_14841</name>
</gene>
<protein>
    <submittedName>
        <fullName evidence="1">Uncharacterized protein</fullName>
    </submittedName>
</protein>
<dbReference type="AlphaFoldDB" id="E2A4N9"/>
<evidence type="ECO:0000313" key="2">
    <source>
        <dbReference type="Proteomes" id="UP000000311"/>
    </source>
</evidence>
<evidence type="ECO:0000313" key="1">
    <source>
        <dbReference type="EMBL" id="EFN71573.1"/>
    </source>
</evidence>
<proteinExistence type="predicted"/>
<organism evidence="2">
    <name type="scientific">Camponotus floridanus</name>
    <name type="common">Florida carpenter ant</name>
    <dbReference type="NCBI Taxonomy" id="104421"/>
    <lineage>
        <taxon>Eukaryota</taxon>
        <taxon>Metazoa</taxon>
        <taxon>Ecdysozoa</taxon>
        <taxon>Arthropoda</taxon>
        <taxon>Hexapoda</taxon>
        <taxon>Insecta</taxon>
        <taxon>Pterygota</taxon>
        <taxon>Neoptera</taxon>
        <taxon>Endopterygota</taxon>
        <taxon>Hymenoptera</taxon>
        <taxon>Apocrita</taxon>
        <taxon>Aculeata</taxon>
        <taxon>Formicoidea</taxon>
        <taxon>Formicidae</taxon>
        <taxon>Formicinae</taxon>
        <taxon>Camponotus</taxon>
    </lineage>
</organism>
<name>E2A4N9_CAMFO</name>
<dbReference type="EMBL" id="GL436716">
    <property type="protein sequence ID" value="EFN71573.1"/>
    <property type="molecule type" value="Genomic_DNA"/>
</dbReference>
<dbReference type="OrthoDB" id="7664046at2759"/>
<dbReference type="Proteomes" id="UP000000311">
    <property type="component" value="Unassembled WGS sequence"/>
</dbReference>
<reference evidence="1 2" key="1">
    <citation type="journal article" date="2010" name="Science">
        <title>Genomic comparison of the ants Camponotus floridanus and Harpegnathos saltator.</title>
        <authorList>
            <person name="Bonasio R."/>
            <person name="Zhang G."/>
            <person name="Ye C."/>
            <person name="Mutti N.S."/>
            <person name="Fang X."/>
            <person name="Qin N."/>
            <person name="Donahue G."/>
            <person name="Yang P."/>
            <person name="Li Q."/>
            <person name="Li C."/>
            <person name="Zhang P."/>
            <person name="Huang Z."/>
            <person name="Berger S.L."/>
            <person name="Reinberg D."/>
            <person name="Wang J."/>
            <person name="Liebig J."/>
        </authorList>
    </citation>
    <scope>NUCLEOTIDE SEQUENCE [LARGE SCALE GENOMIC DNA]</scope>
    <source>
        <strain evidence="2">C129</strain>
    </source>
</reference>
<keyword evidence="2" id="KW-1185">Reference proteome</keyword>
<dbReference type="InParanoid" id="E2A4N9"/>